<name>A0A9X2IYB3_9NOCA</name>
<gene>
    <name evidence="2" type="ORF">NDR86_22265</name>
</gene>
<dbReference type="Proteomes" id="UP001139157">
    <property type="component" value="Unassembled WGS sequence"/>
</dbReference>
<dbReference type="RefSeq" id="WP_251914514.1">
    <property type="nucleotide sequence ID" value="NZ_JAMRXG010000009.1"/>
</dbReference>
<feature type="transmembrane region" description="Helical" evidence="1">
    <location>
        <begin position="7"/>
        <end position="28"/>
    </location>
</feature>
<keyword evidence="3" id="KW-1185">Reference proteome</keyword>
<evidence type="ECO:0000313" key="2">
    <source>
        <dbReference type="EMBL" id="MCM6776213.1"/>
    </source>
</evidence>
<reference evidence="2" key="1">
    <citation type="submission" date="2022-06" db="EMBL/GenBank/DDBJ databases">
        <title>Novel species in genus nocardia.</title>
        <authorList>
            <person name="Li F."/>
        </authorList>
    </citation>
    <scope>NUCLEOTIDE SEQUENCE</scope>
    <source>
        <strain evidence="2">CDC141</strain>
    </source>
</reference>
<organism evidence="2 3">
    <name type="scientific">Nocardia pulmonis</name>
    <dbReference type="NCBI Taxonomy" id="2951408"/>
    <lineage>
        <taxon>Bacteria</taxon>
        <taxon>Bacillati</taxon>
        <taxon>Actinomycetota</taxon>
        <taxon>Actinomycetes</taxon>
        <taxon>Mycobacteriales</taxon>
        <taxon>Nocardiaceae</taxon>
        <taxon>Nocardia</taxon>
    </lineage>
</organism>
<accession>A0A9X2IYB3</accession>
<keyword evidence="1" id="KW-1133">Transmembrane helix</keyword>
<protein>
    <submittedName>
        <fullName evidence="2">Uncharacterized protein</fullName>
    </submittedName>
</protein>
<proteinExistence type="predicted"/>
<keyword evidence="1" id="KW-0812">Transmembrane</keyword>
<evidence type="ECO:0000256" key="1">
    <source>
        <dbReference type="SAM" id="Phobius"/>
    </source>
</evidence>
<comment type="caution">
    <text evidence="2">The sequence shown here is derived from an EMBL/GenBank/DDBJ whole genome shotgun (WGS) entry which is preliminary data.</text>
</comment>
<evidence type="ECO:0000313" key="3">
    <source>
        <dbReference type="Proteomes" id="UP001139157"/>
    </source>
</evidence>
<dbReference type="EMBL" id="JAMRXG010000009">
    <property type="protein sequence ID" value="MCM6776213.1"/>
    <property type="molecule type" value="Genomic_DNA"/>
</dbReference>
<keyword evidence="1" id="KW-0472">Membrane</keyword>
<dbReference type="AlphaFoldDB" id="A0A9X2IYB3"/>
<sequence length="54" mass="5513">MPLIGSALCDLFNIIPSAIFSTVVPIVGSVTVPSTYLGSVALNTVLALFTGSML</sequence>